<evidence type="ECO:0000313" key="2">
    <source>
        <dbReference type="EMBL" id="KRX36693.1"/>
    </source>
</evidence>
<protein>
    <submittedName>
        <fullName evidence="2">Uncharacterized protein</fullName>
    </submittedName>
</protein>
<reference evidence="2 3" key="1">
    <citation type="submission" date="2015-01" db="EMBL/GenBank/DDBJ databases">
        <title>Evolution of Trichinella species and genotypes.</title>
        <authorList>
            <person name="Korhonen P.K."/>
            <person name="Edoardo P."/>
            <person name="Giuseppe L.R."/>
            <person name="Gasser R.B."/>
        </authorList>
    </citation>
    <scope>NUCLEOTIDE SEQUENCE [LARGE SCALE GENOMIC DNA]</scope>
    <source>
        <strain evidence="2">ISS417</strain>
    </source>
</reference>
<dbReference type="Proteomes" id="UP000055048">
    <property type="component" value="Unassembled WGS sequence"/>
</dbReference>
<dbReference type="AlphaFoldDB" id="A0A0V0TCM4"/>
<gene>
    <name evidence="2" type="ORF">T05_2927</name>
</gene>
<keyword evidence="3" id="KW-1185">Reference proteome</keyword>
<dbReference type="EMBL" id="JYDJ01000349">
    <property type="protein sequence ID" value="KRX36693.1"/>
    <property type="molecule type" value="Genomic_DNA"/>
</dbReference>
<evidence type="ECO:0000256" key="1">
    <source>
        <dbReference type="SAM" id="MobiDB-lite"/>
    </source>
</evidence>
<comment type="caution">
    <text evidence="2">The sequence shown here is derived from an EMBL/GenBank/DDBJ whole genome shotgun (WGS) entry which is preliminary data.</text>
</comment>
<feature type="compositionally biased region" description="Basic and acidic residues" evidence="1">
    <location>
        <begin position="52"/>
        <end position="62"/>
    </location>
</feature>
<name>A0A0V0TCM4_9BILA</name>
<accession>A0A0V0TCM4</accession>
<feature type="region of interest" description="Disordered" evidence="1">
    <location>
        <begin position="42"/>
        <end position="62"/>
    </location>
</feature>
<sequence>MELDGGIEKIIRNEDQYILVLYPIGESKCLELYDGLKQLSTGHSQSGIQRQKCKDEPDDHKSQMAPIQNLEWNWNCYASDWEITPPIHKTLLKGKMVVLRCIRRGVAPGVENPL</sequence>
<evidence type="ECO:0000313" key="3">
    <source>
        <dbReference type="Proteomes" id="UP000055048"/>
    </source>
</evidence>
<organism evidence="2 3">
    <name type="scientific">Trichinella murrelli</name>
    <dbReference type="NCBI Taxonomy" id="144512"/>
    <lineage>
        <taxon>Eukaryota</taxon>
        <taxon>Metazoa</taxon>
        <taxon>Ecdysozoa</taxon>
        <taxon>Nematoda</taxon>
        <taxon>Enoplea</taxon>
        <taxon>Dorylaimia</taxon>
        <taxon>Trichinellida</taxon>
        <taxon>Trichinellidae</taxon>
        <taxon>Trichinella</taxon>
    </lineage>
</organism>
<proteinExistence type="predicted"/>